<comment type="caution">
    <text evidence="5">The sequence shown here is derived from an EMBL/GenBank/DDBJ whole genome shotgun (WGS) entry which is preliminary data.</text>
</comment>
<dbReference type="PANTHER" id="PTHR43401">
    <property type="entry name" value="L-THREONINE 3-DEHYDROGENASE"/>
    <property type="match status" value="1"/>
</dbReference>
<dbReference type="SUPFAM" id="SSF50129">
    <property type="entry name" value="GroES-like"/>
    <property type="match status" value="1"/>
</dbReference>
<dbReference type="RefSeq" id="WP_123848201.1">
    <property type="nucleotide sequence ID" value="NZ_RPDH01000002.1"/>
</dbReference>
<dbReference type="InterPro" id="IPR036291">
    <property type="entry name" value="NAD(P)-bd_dom_sf"/>
</dbReference>
<name>A0A3N4PKJ7_9BACT</name>
<dbReference type="PANTHER" id="PTHR43401:SF2">
    <property type="entry name" value="L-THREONINE 3-DEHYDROGENASE"/>
    <property type="match status" value="1"/>
</dbReference>
<dbReference type="Gene3D" id="3.40.50.720">
    <property type="entry name" value="NAD(P)-binding Rossmann-like Domain"/>
    <property type="match status" value="1"/>
</dbReference>
<evidence type="ECO:0000259" key="4">
    <source>
        <dbReference type="SMART" id="SM00829"/>
    </source>
</evidence>
<feature type="domain" description="Enoyl reductase (ER)" evidence="4">
    <location>
        <begin position="16"/>
        <end position="365"/>
    </location>
</feature>
<dbReference type="AlphaFoldDB" id="A0A3N4PKJ7"/>
<proteinExistence type="predicted"/>
<dbReference type="InterPro" id="IPR050129">
    <property type="entry name" value="Zn_alcohol_dh"/>
</dbReference>
<evidence type="ECO:0000256" key="1">
    <source>
        <dbReference type="ARBA" id="ARBA00022723"/>
    </source>
</evidence>
<dbReference type="Proteomes" id="UP000278351">
    <property type="component" value="Unassembled WGS sequence"/>
</dbReference>
<dbReference type="SUPFAM" id="SSF51735">
    <property type="entry name" value="NAD(P)-binding Rossmann-fold domains"/>
    <property type="match status" value="1"/>
</dbReference>
<dbReference type="InterPro" id="IPR013149">
    <property type="entry name" value="ADH-like_C"/>
</dbReference>
<dbReference type="Gene3D" id="3.90.180.10">
    <property type="entry name" value="Medium-chain alcohol dehydrogenases, catalytic domain"/>
    <property type="match status" value="1"/>
</dbReference>
<evidence type="ECO:0000256" key="2">
    <source>
        <dbReference type="ARBA" id="ARBA00022833"/>
    </source>
</evidence>
<dbReference type="Pfam" id="PF08240">
    <property type="entry name" value="ADH_N"/>
    <property type="match status" value="1"/>
</dbReference>
<sequence>MTEHSALHGKLALFDGPGEPFRLKELRVRALQPGEMLVRNIYTTICGSDLHTYCGLRQEPCPTVLGHEIVGEIVQLHPDHPGVDLFGEPLQPGDRVTWTIFSSDPASFHSLRGMPQKGDGLYKYGHVRVSGEEAFHGGLAEFCVLKAHTGIIKLPENMPASVAATINCSVATVAGALRMAGDVKDKNILITGMGHLGITCAAMCREAGAAWIAAADITAKRVDDAQRFGADGLFDMKNDQAELRGILRERTGGKGIDIAFDMSGSPEAMEFGLSCLGIGGCAVWIGAVFNTRPLQFSPEYIIRNLLTIKGLHNYNFDDFRYAFDFMRGNWEKYPFGSLVEKEFPLEAAKEAFEYALANRPLRVGVRL</sequence>
<evidence type="ECO:0000313" key="5">
    <source>
        <dbReference type="EMBL" id="RPE09203.1"/>
    </source>
</evidence>
<dbReference type="InterPro" id="IPR011032">
    <property type="entry name" value="GroES-like_sf"/>
</dbReference>
<evidence type="ECO:0000313" key="6">
    <source>
        <dbReference type="Proteomes" id="UP000278351"/>
    </source>
</evidence>
<keyword evidence="6" id="KW-1185">Reference proteome</keyword>
<reference evidence="5 6" key="1">
    <citation type="submission" date="2018-11" db="EMBL/GenBank/DDBJ databases">
        <title>Chitinophaga lutea sp.nov., isolate from arsenic contaminated soil.</title>
        <authorList>
            <person name="Zong Y."/>
        </authorList>
    </citation>
    <scope>NUCLEOTIDE SEQUENCE [LARGE SCALE GENOMIC DNA]</scope>
    <source>
        <strain evidence="5 6">ZY74</strain>
    </source>
</reference>
<dbReference type="GO" id="GO:0016491">
    <property type="term" value="F:oxidoreductase activity"/>
    <property type="evidence" value="ECO:0007669"/>
    <property type="project" value="UniProtKB-KW"/>
</dbReference>
<keyword evidence="2" id="KW-0862">Zinc</keyword>
<organism evidence="5 6">
    <name type="scientific">Chitinophaga lutea</name>
    <dbReference type="NCBI Taxonomy" id="2488634"/>
    <lineage>
        <taxon>Bacteria</taxon>
        <taxon>Pseudomonadati</taxon>
        <taxon>Bacteroidota</taxon>
        <taxon>Chitinophagia</taxon>
        <taxon>Chitinophagales</taxon>
        <taxon>Chitinophagaceae</taxon>
        <taxon>Chitinophaga</taxon>
    </lineage>
</organism>
<gene>
    <name evidence="5" type="ORF">EGT74_19555</name>
</gene>
<accession>A0A3N4PKJ7</accession>
<keyword evidence="1" id="KW-0479">Metal-binding</keyword>
<protein>
    <submittedName>
        <fullName evidence="5">Alcohol dehydrogenase</fullName>
    </submittedName>
</protein>
<keyword evidence="3" id="KW-0560">Oxidoreductase</keyword>
<dbReference type="InterPro" id="IPR020843">
    <property type="entry name" value="ER"/>
</dbReference>
<dbReference type="GO" id="GO:0046872">
    <property type="term" value="F:metal ion binding"/>
    <property type="evidence" value="ECO:0007669"/>
    <property type="project" value="UniProtKB-KW"/>
</dbReference>
<evidence type="ECO:0000256" key="3">
    <source>
        <dbReference type="ARBA" id="ARBA00023002"/>
    </source>
</evidence>
<dbReference type="OrthoDB" id="9787435at2"/>
<dbReference type="SMART" id="SM00829">
    <property type="entry name" value="PKS_ER"/>
    <property type="match status" value="1"/>
</dbReference>
<dbReference type="InterPro" id="IPR013154">
    <property type="entry name" value="ADH-like_N"/>
</dbReference>
<dbReference type="Pfam" id="PF00107">
    <property type="entry name" value="ADH_zinc_N"/>
    <property type="match status" value="1"/>
</dbReference>
<dbReference type="EMBL" id="RPDH01000002">
    <property type="protein sequence ID" value="RPE09203.1"/>
    <property type="molecule type" value="Genomic_DNA"/>
</dbReference>